<dbReference type="KEGG" id="swp:swp_3871"/>
<protein>
    <submittedName>
        <fullName evidence="3">Membrane-flanked domain protein</fullName>
    </submittedName>
</protein>
<feature type="transmembrane region" description="Helical" evidence="1">
    <location>
        <begin position="20"/>
        <end position="44"/>
    </location>
</feature>
<dbReference type="Pfam" id="PF03703">
    <property type="entry name" value="bPH_2"/>
    <property type="match status" value="1"/>
</dbReference>
<dbReference type="eggNOG" id="COG3428">
    <property type="taxonomic scope" value="Bacteria"/>
</dbReference>
<evidence type="ECO:0000256" key="1">
    <source>
        <dbReference type="SAM" id="Phobius"/>
    </source>
</evidence>
<evidence type="ECO:0000259" key="2">
    <source>
        <dbReference type="Pfam" id="PF03703"/>
    </source>
</evidence>
<dbReference type="PANTHER" id="PTHR37938">
    <property type="entry name" value="BLL0215 PROTEIN"/>
    <property type="match status" value="1"/>
</dbReference>
<dbReference type="Proteomes" id="UP000000753">
    <property type="component" value="Chromosome"/>
</dbReference>
<proteinExistence type="predicted"/>
<reference evidence="3 4" key="1">
    <citation type="journal article" date="2008" name="PLoS ONE">
        <title>Environmental adaptation: genomic analysis of the piezotolerant and psychrotolerant deep-sea iron reducing bacterium Shewanella piezotolerans WP3.</title>
        <authorList>
            <person name="Wang F."/>
            <person name="Wang J."/>
            <person name="Jian H."/>
            <person name="Zhang B."/>
            <person name="Li S."/>
            <person name="Wang F."/>
            <person name="Zeng X."/>
            <person name="Gao L."/>
            <person name="Bartlett D.H."/>
            <person name="Yu J."/>
            <person name="Hu S."/>
            <person name="Xiao X."/>
        </authorList>
    </citation>
    <scope>NUCLEOTIDE SEQUENCE [LARGE SCALE GENOMIC DNA]</scope>
    <source>
        <strain evidence="4">WP3 / JCM 13877</strain>
    </source>
</reference>
<keyword evidence="4" id="KW-1185">Reference proteome</keyword>
<dbReference type="PANTHER" id="PTHR37938:SF1">
    <property type="entry name" value="BLL0215 PROTEIN"/>
    <property type="match status" value="1"/>
</dbReference>
<accession>B8CQT2</accession>
<sequence length="182" mass="20431">MQKSTETSIKNAEFVSNLAQYWLTPFSIFLAITIVGLPLLLLWLPIGHVFTRRYIANMSIELTDKKLIVRKGVFTRTENSVPLDKITDMALIQGPLMRFFKLHKLTVETAGQSDSGALLNLTGIVNAAEFRSMVLAQKEKLNQLEVPQIQDENNDTQVVSLLQEISDTLKRIEANSKNNAVT</sequence>
<keyword evidence="1" id="KW-0472">Membrane</keyword>
<evidence type="ECO:0000313" key="3">
    <source>
        <dbReference type="EMBL" id="ACJ30548.1"/>
    </source>
</evidence>
<dbReference type="OrthoDB" id="8754159at2"/>
<dbReference type="EMBL" id="CP000472">
    <property type="protein sequence ID" value="ACJ30548.1"/>
    <property type="molecule type" value="Genomic_DNA"/>
</dbReference>
<feature type="domain" description="YdbS-like PH" evidence="2">
    <location>
        <begin position="57"/>
        <end position="131"/>
    </location>
</feature>
<organism evidence="3 4">
    <name type="scientific">Shewanella piezotolerans (strain WP3 / JCM 13877)</name>
    <dbReference type="NCBI Taxonomy" id="225849"/>
    <lineage>
        <taxon>Bacteria</taxon>
        <taxon>Pseudomonadati</taxon>
        <taxon>Pseudomonadota</taxon>
        <taxon>Gammaproteobacteria</taxon>
        <taxon>Alteromonadales</taxon>
        <taxon>Shewanellaceae</taxon>
        <taxon>Shewanella</taxon>
    </lineage>
</organism>
<keyword evidence="1" id="KW-0812">Transmembrane</keyword>
<dbReference type="HOGENOM" id="CLU_126590_0_0_6"/>
<evidence type="ECO:0000313" key="4">
    <source>
        <dbReference type="Proteomes" id="UP000000753"/>
    </source>
</evidence>
<dbReference type="InterPro" id="IPR005182">
    <property type="entry name" value="YdbS-like_PH"/>
</dbReference>
<gene>
    <name evidence="3" type="ordered locus">swp_3871</name>
</gene>
<dbReference type="AlphaFoldDB" id="B8CQT2"/>
<dbReference type="STRING" id="225849.swp_3871"/>
<name>B8CQT2_SHEPW</name>
<dbReference type="RefSeq" id="WP_020913890.1">
    <property type="nucleotide sequence ID" value="NC_011566.1"/>
</dbReference>
<keyword evidence="1" id="KW-1133">Transmembrane helix</keyword>